<keyword evidence="4" id="KW-1185">Reference proteome</keyword>
<accession>G4ZF73</accession>
<keyword evidence="1" id="KW-0067">ATP-binding</keyword>
<dbReference type="SMART" id="SM00129">
    <property type="entry name" value="KISc"/>
    <property type="match status" value="1"/>
</dbReference>
<dbReference type="InterPro" id="IPR001752">
    <property type="entry name" value="Kinesin_motor_dom"/>
</dbReference>
<dbReference type="AlphaFoldDB" id="G4ZF73"/>
<keyword evidence="1" id="KW-0505">Motor protein</keyword>
<dbReference type="KEGG" id="psoj:PHYSODRAFT_314320"/>
<dbReference type="GO" id="GO:0008017">
    <property type="term" value="F:microtubule binding"/>
    <property type="evidence" value="ECO:0007669"/>
    <property type="project" value="InterPro"/>
</dbReference>
<dbReference type="Proteomes" id="UP000002640">
    <property type="component" value="Unassembled WGS sequence"/>
</dbReference>
<comment type="similarity">
    <text evidence="1">Belongs to the TRAFAC class myosin-kinesin ATPase superfamily. Kinesin family.</text>
</comment>
<organism evidence="3 4">
    <name type="scientific">Phytophthora sojae (strain P6497)</name>
    <name type="common">Soybean stem and root rot agent</name>
    <name type="synonym">Phytophthora megasperma f. sp. glycines</name>
    <dbReference type="NCBI Taxonomy" id="1094619"/>
    <lineage>
        <taxon>Eukaryota</taxon>
        <taxon>Sar</taxon>
        <taxon>Stramenopiles</taxon>
        <taxon>Oomycota</taxon>
        <taxon>Peronosporomycetes</taxon>
        <taxon>Peronosporales</taxon>
        <taxon>Peronosporaceae</taxon>
        <taxon>Phytophthora</taxon>
    </lineage>
</organism>
<gene>
    <name evidence="3" type="ORF">PHYSODRAFT_314320</name>
</gene>
<evidence type="ECO:0000259" key="2">
    <source>
        <dbReference type="PROSITE" id="PS50067"/>
    </source>
</evidence>
<name>G4ZF73_PHYSP</name>
<dbReference type="OMA" id="QEILMAG"/>
<dbReference type="Gene3D" id="3.40.850.10">
    <property type="entry name" value="Kinesin motor domain"/>
    <property type="match status" value="1"/>
</dbReference>
<dbReference type="GO" id="GO:0007018">
    <property type="term" value="P:microtubule-based movement"/>
    <property type="evidence" value="ECO:0007669"/>
    <property type="project" value="InterPro"/>
</dbReference>
<dbReference type="InterPro" id="IPR027417">
    <property type="entry name" value="P-loop_NTPase"/>
</dbReference>
<evidence type="ECO:0000313" key="3">
    <source>
        <dbReference type="EMBL" id="EGZ16576.1"/>
    </source>
</evidence>
<dbReference type="PROSITE" id="PS50067">
    <property type="entry name" value="KINESIN_MOTOR_2"/>
    <property type="match status" value="1"/>
</dbReference>
<dbReference type="InterPro" id="IPR027640">
    <property type="entry name" value="Kinesin-like_fam"/>
</dbReference>
<dbReference type="RefSeq" id="XP_009525634.1">
    <property type="nucleotide sequence ID" value="XM_009527339.1"/>
</dbReference>
<dbReference type="GO" id="GO:0005524">
    <property type="term" value="F:ATP binding"/>
    <property type="evidence" value="ECO:0007669"/>
    <property type="project" value="UniProtKB-UniRule"/>
</dbReference>
<dbReference type="InParanoid" id="G4ZF73"/>
<dbReference type="GO" id="GO:0003777">
    <property type="term" value="F:microtubule motor activity"/>
    <property type="evidence" value="ECO:0007669"/>
    <property type="project" value="InterPro"/>
</dbReference>
<dbReference type="PRINTS" id="PR00380">
    <property type="entry name" value="KINESINHEAVY"/>
</dbReference>
<sequence>MIQAEKCNQVEQLAGFQYNLNEKVKQVAELQHKTQEIRKSSHNTIQELRGNVRVVVRARPAQGSGGILSFGSDGARLTLSEGDQGQSYEFDRVFSPSSTQDQLEGLVQSAIDGYNVALFAYGQTGAGKTHTMLGSDTGQQRGVIPRALEKIFQETSVLTETGWTFKVQVSAVQVFKEEVHDLLCTGELVNLRLIESKTSHQVAVQGLTTSQVRSSVEALDLLTRATGRRNTASTAMNQSSSRLHFVFMVRAVGSNPDRHDSVDGLLYLVDLAGSENAGRFQVPYRNSRLTRLLEPCLSNGGKVQLVVNLSADAESARETSQSLRFAATAKSCALG</sequence>
<feature type="domain" description="Kinesin motor" evidence="2">
    <location>
        <begin position="51"/>
        <end position="335"/>
    </location>
</feature>
<dbReference type="GO" id="GO:0005874">
    <property type="term" value="C:microtubule"/>
    <property type="evidence" value="ECO:0007669"/>
    <property type="project" value="UniProtKB-KW"/>
</dbReference>
<keyword evidence="1" id="KW-0547">Nucleotide-binding</keyword>
<dbReference type="STRING" id="1094619.G4ZF73"/>
<dbReference type="PANTHER" id="PTHR47972">
    <property type="entry name" value="KINESIN-LIKE PROTEIN KLP-3"/>
    <property type="match status" value="1"/>
</dbReference>
<dbReference type="SUPFAM" id="SSF52540">
    <property type="entry name" value="P-loop containing nucleoside triphosphate hydrolases"/>
    <property type="match status" value="1"/>
</dbReference>
<dbReference type="SMR" id="G4ZF73"/>
<reference evidence="3 4" key="1">
    <citation type="journal article" date="2006" name="Science">
        <title>Phytophthora genome sequences uncover evolutionary origins and mechanisms of pathogenesis.</title>
        <authorList>
            <person name="Tyler B.M."/>
            <person name="Tripathy S."/>
            <person name="Zhang X."/>
            <person name="Dehal P."/>
            <person name="Jiang R.H."/>
            <person name="Aerts A."/>
            <person name="Arredondo F.D."/>
            <person name="Baxter L."/>
            <person name="Bensasson D."/>
            <person name="Beynon J.L."/>
            <person name="Chapman J."/>
            <person name="Damasceno C.M."/>
            <person name="Dorrance A.E."/>
            <person name="Dou D."/>
            <person name="Dickerman A.W."/>
            <person name="Dubchak I.L."/>
            <person name="Garbelotto M."/>
            <person name="Gijzen M."/>
            <person name="Gordon S.G."/>
            <person name="Govers F."/>
            <person name="Grunwald N.J."/>
            <person name="Huang W."/>
            <person name="Ivors K.L."/>
            <person name="Jones R.W."/>
            <person name="Kamoun S."/>
            <person name="Krampis K."/>
            <person name="Lamour K.H."/>
            <person name="Lee M.K."/>
            <person name="McDonald W.H."/>
            <person name="Medina M."/>
            <person name="Meijer H.J."/>
            <person name="Nordberg E.K."/>
            <person name="Maclean D.J."/>
            <person name="Ospina-Giraldo M.D."/>
            <person name="Morris P.F."/>
            <person name="Phuntumart V."/>
            <person name="Putnam N.H."/>
            <person name="Rash S."/>
            <person name="Rose J.K."/>
            <person name="Sakihama Y."/>
            <person name="Salamov A.A."/>
            <person name="Savidor A."/>
            <person name="Scheuring C.F."/>
            <person name="Smith B.M."/>
            <person name="Sobral B.W."/>
            <person name="Terry A."/>
            <person name="Torto-Alalibo T.A."/>
            <person name="Win J."/>
            <person name="Xu Z."/>
            <person name="Zhang H."/>
            <person name="Grigoriev I.V."/>
            <person name="Rokhsar D.S."/>
            <person name="Boore J.L."/>
        </authorList>
    </citation>
    <scope>NUCLEOTIDE SEQUENCE [LARGE SCALE GENOMIC DNA]</scope>
    <source>
        <strain evidence="3 4">P6497</strain>
    </source>
</reference>
<evidence type="ECO:0000256" key="1">
    <source>
        <dbReference type="PROSITE-ProRule" id="PRU00283"/>
    </source>
</evidence>
<feature type="binding site" evidence="1">
    <location>
        <begin position="122"/>
        <end position="129"/>
    </location>
    <ligand>
        <name>ATP</name>
        <dbReference type="ChEBI" id="CHEBI:30616"/>
    </ligand>
</feature>
<dbReference type="InterPro" id="IPR036961">
    <property type="entry name" value="Kinesin_motor_dom_sf"/>
</dbReference>
<dbReference type="Pfam" id="PF00225">
    <property type="entry name" value="Kinesin"/>
    <property type="match status" value="2"/>
</dbReference>
<protein>
    <recommendedName>
        <fullName evidence="2">Kinesin motor domain-containing protein</fullName>
    </recommendedName>
</protein>
<dbReference type="EMBL" id="JH159154">
    <property type="protein sequence ID" value="EGZ16576.1"/>
    <property type="molecule type" value="Genomic_DNA"/>
</dbReference>
<proteinExistence type="inferred from homology"/>
<dbReference type="GeneID" id="20643708"/>
<evidence type="ECO:0000313" key="4">
    <source>
        <dbReference type="Proteomes" id="UP000002640"/>
    </source>
</evidence>